<evidence type="ECO:0000313" key="3">
    <source>
        <dbReference type="Proteomes" id="UP000239735"/>
    </source>
</evidence>
<evidence type="ECO:0000259" key="1">
    <source>
        <dbReference type="Pfam" id="PF13338"/>
    </source>
</evidence>
<dbReference type="Proteomes" id="UP000239735">
    <property type="component" value="Unassembled WGS sequence"/>
</dbReference>
<feature type="domain" description="AbiEi antitoxin N-terminal" evidence="1">
    <location>
        <begin position="20"/>
        <end position="71"/>
    </location>
</feature>
<organism evidence="2 3">
    <name type="scientific">Candidatus Sulfuritelmatomonas gaucii</name>
    <dbReference type="NCBI Taxonomy" id="2043161"/>
    <lineage>
        <taxon>Bacteria</taxon>
        <taxon>Pseudomonadati</taxon>
        <taxon>Acidobacteriota</taxon>
        <taxon>Terriglobia</taxon>
        <taxon>Terriglobales</taxon>
        <taxon>Acidobacteriaceae</taxon>
        <taxon>Candidatus Sulfuritelmatomonas</taxon>
    </lineage>
</organism>
<dbReference type="AlphaFoldDB" id="A0A2N9L497"/>
<evidence type="ECO:0000313" key="2">
    <source>
        <dbReference type="EMBL" id="SPE17874.1"/>
    </source>
</evidence>
<dbReference type="InterPro" id="IPR025159">
    <property type="entry name" value="AbiEi_N"/>
</dbReference>
<dbReference type="EMBL" id="OKRB01000018">
    <property type="protein sequence ID" value="SPE17874.1"/>
    <property type="molecule type" value="Genomic_DNA"/>
</dbReference>
<accession>A0A2N9L497</accession>
<sequence length="133" mass="14487">MNIKSDTPSKTLGTKSALLVTALHERGRPIFTLADAENITGLQGTSARTLVHKMVGRGVATRLRPGVFQLVPPELGRESQYLGNPYVVARELMGGTPYYLSHASAMDIHDMVTQPRLDVCVTSPKVMRGRSIL</sequence>
<protein>
    <recommendedName>
        <fullName evidence="1">AbiEi antitoxin N-terminal domain-containing protein</fullName>
    </recommendedName>
</protein>
<reference evidence="3" key="1">
    <citation type="submission" date="2018-02" db="EMBL/GenBank/DDBJ databases">
        <authorList>
            <person name="Hausmann B."/>
        </authorList>
    </citation>
    <scope>NUCLEOTIDE SEQUENCE [LARGE SCALE GENOMIC DNA]</scope>
    <source>
        <strain evidence="3">Peat soil MAG SbA5</strain>
    </source>
</reference>
<proteinExistence type="predicted"/>
<dbReference type="Pfam" id="PF13338">
    <property type="entry name" value="AbiEi_4"/>
    <property type="match status" value="1"/>
</dbReference>
<name>A0A2N9L497_9BACT</name>
<gene>
    <name evidence="2" type="ORF">SBA5_1140006</name>
</gene>